<reference evidence="1 2" key="1">
    <citation type="submission" date="2017-04" db="EMBL/GenBank/DDBJ databases">
        <authorList>
            <person name="Afonso C.L."/>
            <person name="Miller P.J."/>
            <person name="Scott M.A."/>
            <person name="Spackman E."/>
            <person name="Goraichik I."/>
            <person name="Dimitrov K.M."/>
            <person name="Suarez D.L."/>
            <person name="Swayne D.E."/>
        </authorList>
    </citation>
    <scope>NUCLEOTIDE SEQUENCE [LARGE SCALE GENOMIC DNA]</scope>
    <source>
        <strain evidence="1 2">KR-140</strain>
    </source>
</reference>
<name>A0A1W1UAN4_9DEIO</name>
<dbReference type="EMBL" id="FWWU01000002">
    <property type="protein sequence ID" value="SMB78113.1"/>
    <property type="molecule type" value="Genomic_DNA"/>
</dbReference>
<organism evidence="1 2">
    <name type="scientific">Deinococcus hopiensis KR-140</name>
    <dbReference type="NCBI Taxonomy" id="695939"/>
    <lineage>
        <taxon>Bacteria</taxon>
        <taxon>Thermotogati</taxon>
        <taxon>Deinococcota</taxon>
        <taxon>Deinococci</taxon>
        <taxon>Deinococcales</taxon>
        <taxon>Deinococcaceae</taxon>
        <taxon>Deinococcus</taxon>
    </lineage>
</organism>
<accession>A0A1W1UAN4</accession>
<keyword evidence="2" id="KW-1185">Reference proteome</keyword>
<dbReference type="Proteomes" id="UP000192582">
    <property type="component" value="Unassembled WGS sequence"/>
</dbReference>
<dbReference type="AlphaFoldDB" id="A0A1W1UAN4"/>
<sequence length="38" mass="4315">MIRTKLLAGLTSEDVNADMRTVRYRPEVRIGILVGLQE</sequence>
<evidence type="ECO:0000313" key="1">
    <source>
        <dbReference type="EMBL" id="SMB78113.1"/>
    </source>
</evidence>
<evidence type="ECO:0000313" key="2">
    <source>
        <dbReference type="Proteomes" id="UP000192582"/>
    </source>
</evidence>
<proteinExistence type="predicted"/>
<protein>
    <submittedName>
        <fullName evidence="1">Uncharacterized protein</fullName>
    </submittedName>
</protein>
<gene>
    <name evidence="1" type="ORF">SAMN00790413_06493</name>
</gene>